<gene>
    <name evidence="1" type="ORF">S01H4_47699</name>
</gene>
<evidence type="ECO:0000313" key="1">
    <source>
        <dbReference type="EMBL" id="GAH01365.1"/>
    </source>
</evidence>
<proteinExistence type="predicted"/>
<protein>
    <submittedName>
        <fullName evidence="1">Uncharacterized protein</fullName>
    </submittedName>
</protein>
<dbReference type="EMBL" id="BART01026810">
    <property type="protein sequence ID" value="GAH01365.1"/>
    <property type="molecule type" value="Genomic_DNA"/>
</dbReference>
<reference evidence="1" key="1">
    <citation type="journal article" date="2014" name="Front. Microbiol.">
        <title>High frequency of phylogenetically diverse reductive dehalogenase-homologous genes in deep subseafloor sedimentary metagenomes.</title>
        <authorList>
            <person name="Kawai M."/>
            <person name="Futagami T."/>
            <person name="Toyoda A."/>
            <person name="Takaki Y."/>
            <person name="Nishi S."/>
            <person name="Hori S."/>
            <person name="Arai W."/>
            <person name="Tsubouchi T."/>
            <person name="Morono Y."/>
            <person name="Uchiyama I."/>
            <person name="Ito T."/>
            <person name="Fujiyama A."/>
            <person name="Inagaki F."/>
            <person name="Takami H."/>
        </authorList>
    </citation>
    <scope>NUCLEOTIDE SEQUENCE</scope>
    <source>
        <strain evidence="1">Expedition CK06-06</strain>
    </source>
</reference>
<accession>X1CZA6</accession>
<dbReference type="AlphaFoldDB" id="X1CZA6"/>
<organism evidence="1">
    <name type="scientific">marine sediment metagenome</name>
    <dbReference type="NCBI Taxonomy" id="412755"/>
    <lineage>
        <taxon>unclassified sequences</taxon>
        <taxon>metagenomes</taxon>
        <taxon>ecological metagenomes</taxon>
    </lineage>
</organism>
<sequence length="50" mass="5686">MTLECEFCGKLGEKLTRTADEKHRLCNGEKGCLEEYEPPVNLDDGEKNEI</sequence>
<comment type="caution">
    <text evidence="1">The sequence shown here is derived from an EMBL/GenBank/DDBJ whole genome shotgun (WGS) entry which is preliminary data.</text>
</comment>
<name>X1CZA6_9ZZZZ</name>